<dbReference type="InterPro" id="IPR002213">
    <property type="entry name" value="UDP_glucos_trans"/>
</dbReference>
<dbReference type="GO" id="GO:0008194">
    <property type="term" value="F:UDP-glycosyltransferase activity"/>
    <property type="evidence" value="ECO:0007669"/>
    <property type="project" value="InterPro"/>
</dbReference>
<dbReference type="OrthoDB" id="5835829at2759"/>
<proteinExistence type="inferred from homology"/>
<dbReference type="PROSITE" id="PS00375">
    <property type="entry name" value="UDPGT"/>
    <property type="match status" value="1"/>
</dbReference>
<evidence type="ECO:0000256" key="5">
    <source>
        <dbReference type="RuleBase" id="RU362057"/>
    </source>
</evidence>
<accession>A0A2P6QER0</accession>
<comment type="caution">
    <text evidence="6">The sequence shown here is derived from an EMBL/GenBank/DDBJ whole genome shotgun (WGS) entry which is preliminary data.</text>
</comment>
<dbReference type="FunFam" id="3.40.50.2000:FF:000060">
    <property type="entry name" value="Glycosyltransferase"/>
    <property type="match status" value="1"/>
</dbReference>
<evidence type="ECO:0000256" key="3">
    <source>
        <dbReference type="ARBA" id="ARBA00022679"/>
    </source>
</evidence>
<dbReference type="Gene3D" id="3.40.50.2000">
    <property type="entry name" value="Glycogen Phosphorylase B"/>
    <property type="match status" value="2"/>
</dbReference>
<organism evidence="6 7">
    <name type="scientific">Rosa chinensis</name>
    <name type="common">China rose</name>
    <dbReference type="NCBI Taxonomy" id="74649"/>
    <lineage>
        <taxon>Eukaryota</taxon>
        <taxon>Viridiplantae</taxon>
        <taxon>Streptophyta</taxon>
        <taxon>Embryophyta</taxon>
        <taxon>Tracheophyta</taxon>
        <taxon>Spermatophyta</taxon>
        <taxon>Magnoliopsida</taxon>
        <taxon>eudicotyledons</taxon>
        <taxon>Gunneridae</taxon>
        <taxon>Pentapetalae</taxon>
        <taxon>rosids</taxon>
        <taxon>fabids</taxon>
        <taxon>Rosales</taxon>
        <taxon>Rosaceae</taxon>
        <taxon>Rosoideae</taxon>
        <taxon>Rosoideae incertae sedis</taxon>
        <taxon>Rosa</taxon>
    </lineage>
</organism>
<reference evidence="6 7" key="1">
    <citation type="journal article" date="2018" name="Nat. Genet.">
        <title>The Rosa genome provides new insights in the design of modern roses.</title>
        <authorList>
            <person name="Bendahmane M."/>
        </authorList>
    </citation>
    <scope>NUCLEOTIDE SEQUENCE [LARGE SCALE GENOMIC DNA]</scope>
    <source>
        <strain evidence="7">cv. Old Blush</strain>
    </source>
</reference>
<dbReference type="PANTHER" id="PTHR48046">
    <property type="entry name" value="UDP-GLYCOSYLTRANSFERASE 72E1"/>
    <property type="match status" value="1"/>
</dbReference>
<evidence type="ECO:0000256" key="1">
    <source>
        <dbReference type="ARBA" id="ARBA00009995"/>
    </source>
</evidence>
<dbReference type="InterPro" id="IPR035595">
    <property type="entry name" value="UDP_glycos_trans_CS"/>
</dbReference>
<sequence>MAEMSSKPHVLLVPSPGMGHLIPLMEVASSLVTHHNCHATLVVVSSNTSPAQSQLIRSAKTQKLYDIVELPAPSGHDSNAAGSVFTHLSAIMLDARSSLRSAISAMELRPAAMIVDLFSTAVLTVAQEFHMLKYVTLVSCAWPLTLLLYAPILDKQIDGEYLDRKELLEIPGCKPVRPEDVVKPMMNRKDREYESFLRIGKEITSMSDGILINTWEDLEPNCLKAMREHPEWKKIVRVPLYTIGPMVRLAGQSGGGPRSELLDWLDKQPSESVLYISFGSGGVLSAEQITEMAWGLELSKQRFIWVVQPPSKGGAEGNDISEYLPEGFMARTQEMGVVVTTWAPQSEILAHSSVGGFLSHCGWNSALESILNGVPMIAWPLYAEQKMVATLLVEELKVAIRPKVLPTKAVAGREEIEMLVRKIMEQKEGDAMRARAKELKASGEEALSVGGSSFNMLSELSRLCKINTEQQCQKIDTEKLD</sequence>
<dbReference type="OMA" id="ILINTWD"/>
<dbReference type="Gramene" id="PRQ32673">
    <property type="protein sequence ID" value="PRQ32673"/>
    <property type="gene ID" value="RchiOBHm_Chr5g0049051"/>
</dbReference>
<keyword evidence="7" id="KW-1185">Reference proteome</keyword>
<evidence type="ECO:0000256" key="4">
    <source>
        <dbReference type="RuleBase" id="RU003718"/>
    </source>
</evidence>
<keyword evidence="3 4" id="KW-0808">Transferase</keyword>
<protein>
    <recommendedName>
        <fullName evidence="5">Glycosyltransferase</fullName>
        <ecNumber evidence="5">2.4.1.-</ecNumber>
    </recommendedName>
</protein>
<dbReference type="SUPFAM" id="SSF53756">
    <property type="entry name" value="UDP-Glycosyltransferase/glycogen phosphorylase"/>
    <property type="match status" value="1"/>
</dbReference>
<dbReference type="EMBL" id="PDCK01000043">
    <property type="protein sequence ID" value="PRQ32673.1"/>
    <property type="molecule type" value="Genomic_DNA"/>
</dbReference>
<dbReference type="AlphaFoldDB" id="A0A2P6QER0"/>
<evidence type="ECO:0000313" key="7">
    <source>
        <dbReference type="Proteomes" id="UP000238479"/>
    </source>
</evidence>
<evidence type="ECO:0000313" key="6">
    <source>
        <dbReference type="EMBL" id="PRQ32673.1"/>
    </source>
</evidence>
<dbReference type="CDD" id="cd03784">
    <property type="entry name" value="GT1_Gtf-like"/>
    <property type="match status" value="1"/>
</dbReference>
<evidence type="ECO:0000256" key="2">
    <source>
        <dbReference type="ARBA" id="ARBA00022676"/>
    </source>
</evidence>
<dbReference type="PANTHER" id="PTHR48046:SF1">
    <property type="entry name" value="GLYCOSYLTRANSFERASE-RELATED"/>
    <property type="match status" value="1"/>
</dbReference>
<gene>
    <name evidence="6" type="ORF">RchiOBHm_Chr5g0049051</name>
</gene>
<dbReference type="Pfam" id="PF00201">
    <property type="entry name" value="UDPGT"/>
    <property type="match status" value="1"/>
</dbReference>
<dbReference type="STRING" id="74649.A0A2P6QER0"/>
<keyword evidence="2 4" id="KW-0328">Glycosyltransferase</keyword>
<name>A0A2P6QER0_ROSCH</name>
<comment type="similarity">
    <text evidence="1 4">Belongs to the UDP-glycosyltransferase family.</text>
</comment>
<dbReference type="Proteomes" id="UP000238479">
    <property type="component" value="Chromosome 5"/>
</dbReference>
<dbReference type="EC" id="2.4.1.-" evidence="5"/>